<organism evidence="4 5">
    <name type="scientific">Phlebiopsis gigantea (strain 11061_1 CR5-6)</name>
    <name type="common">White-rot fungus</name>
    <name type="synonym">Peniophora gigantea</name>
    <dbReference type="NCBI Taxonomy" id="745531"/>
    <lineage>
        <taxon>Eukaryota</taxon>
        <taxon>Fungi</taxon>
        <taxon>Dikarya</taxon>
        <taxon>Basidiomycota</taxon>
        <taxon>Agaricomycotina</taxon>
        <taxon>Agaricomycetes</taxon>
        <taxon>Polyporales</taxon>
        <taxon>Phanerochaetaceae</taxon>
        <taxon>Phlebiopsis</taxon>
    </lineage>
</organism>
<dbReference type="PANTHER" id="PTHR43364">
    <property type="entry name" value="NADH-SPECIFIC METHYLGLYOXAL REDUCTASE-RELATED"/>
    <property type="match status" value="1"/>
</dbReference>
<evidence type="ECO:0000313" key="4">
    <source>
        <dbReference type="EMBL" id="KIP10770.1"/>
    </source>
</evidence>
<dbReference type="STRING" id="745531.A0A0C3SER0"/>
<dbReference type="AlphaFoldDB" id="A0A0C3SER0"/>
<dbReference type="Proteomes" id="UP000053257">
    <property type="component" value="Unassembled WGS sequence"/>
</dbReference>
<feature type="domain" description="NADP-dependent oxidoreductase" evidence="3">
    <location>
        <begin position="64"/>
        <end position="321"/>
    </location>
</feature>
<reference evidence="4 5" key="1">
    <citation type="journal article" date="2014" name="PLoS Genet.">
        <title>Analysis of the Phlebiopsis gigantea genome, transcriptome and secretome provides insight into its pioneer colonization strategies of wood.</title>
        <authorList>
            <person name="Hori C."/>
            <person name="Ishida T."/>
            <person name="Igarashi K."/>
            <person name="Samejima M."/>
            <person name="Suzuki H."/>
            <person name="Master E."/>
            <person name="Ferreira P."/>
            <person name="Ruiz-Duenas F.J."/>
            <person name="Held B."/>
            <person name="Canessa P."/>
            <person name="Larrondo L.F."/>
            <person name="Schmoll M."/>
            <person name="Druzhinina I.S."/>
            <person name="Kubicek C.P."/>
            <person name="Gaskell J.A."/>
            <person name="Kersten P."/>
            <person name="St John F."/>
            <person name="Glasner J."/>
            <person name="Sabat G."/>
            <person name="Splinter BonDurant S."/>
            <person name="Syed K."/>
            <person name="Yadav J."/>
            <person name="Mgbeahuruike A.C."/>
            <person name="Kovalchuk A."/>
            <person name="Asiegbu F.O."/>
            <person name="Lackner G."/>
            <person name="Hoffmeister D."/>
            <person name="Rencoret J."/>
            <person name="Gutierrez A."/>
            <person name="Sun H."/>
            <person name="Lindquist E."/>
            <person name="Barry K."/>
            <person name="Riley R."/>
            <person name="Grigoriev I.V."/>
            <person name="Henrissat B."/>
            <person name="Kues U."/>
            <person name="Berka R.M."/>
            <person name="Martinez A.T."/>
            <person name="Covert S.F."/>
            <person name="Blanchette R.A."/>
            <person name="Cullen D."/>
        </authorList>
    </citation>
    <scope>NUCLEOTIDE SEQUENCE [LARGE SCALE GENOMIC DNA]</scope>
    <source>
        <strain evidence="4 5">11061_1 CR5-6</strain>
    </source>
</reference>
<dbReference type="InterPro" id="IPR036812">
    <property type="entry name" value="NAD(P)_OxRdtase_dom_sf"/>
</dbReference>
<dbReference type="Gene3D" id="3.20.20.100">
    <property type="entry name" value="NADP-dependent oxidoreductase domain"/>
    <property type="match status" value="1"/>
</dbReference>
<dbReference type="SUPFAM" id="SSF51430">
    <property type="entry name" value="NAD(P)-linked oxidoreductase"/>
    <property type="match status" value="1"/>
</dbReference>
<dbReference type="EMBL" id="KN840451">
    <property type="protein sequence ID" value="KIP10770.1"/>
    <property type="molecule type" value="Genomic_DNA"/>
</dbReference>
<gene>
    <name evidence="4" type="ORF">PHLGIDRAFT_115124</name>
</gene>
<evidence type="ECO:0000256" key="2">
    <source>
        <dbReference type="ARBA" id="ARBA00038157"/>
    </source>
</evidence>
<dbReference type="Pfam" id="PF00248">
    <property type="entry name" value="Aldo_ket_red"/>
    <property type="match status" value="1"/>
</dbReference>
<sequence>MSSGLWLPLQEPSTRLGRHRALAPLAGVHVSPIQLGAMSIGNKWAEIGFGAMDRESSFKLLDAQDGSSEEFLGEWMQERGNREQIVLVTKYTANYMRGHVHFVGNNLKSLHNSVAASLKKLRTDYIDILYVHWWDYTCSVEEVMNGLHHLVAQGKVLYLGVSDTPAWVVAKANTYARMANKTPFVIYQGQWSIMHRDFERDVLPMALAEGMALAPWGVVESGKIRTDAEEQKRIESSEGGRAIFGDWKRTEDERKVCLALEKVAKEIGAKNITSVAIAWVMQKAPYVFPIIGGRKIEHLHDNLEALEISLSPEQIKTLDDIVPFDKGFPFTYFGDGSSYPEVFKTAGHFEKWPVQEAIRPTKQ</sequence>
<dbReference type="GO" id="GO:0016491">
    <property type="term" value="F:oxidoreductase activity"/>
    <property type="evidence" value="ECO:0007669"/>
    <property type="project" value="UniProtKB-KW"/>
</dbReference>
<evidence type="ECO:0000259" key="3">
    <source>
        <dbReference type="Pfam" id="PF00248"/>
    </source>
</evidence>
<keyword evidence="1" id="KW-0560">Oxidoreductase</keyword>
<dbReference type="OrthoDB" id="48988at2759"/>
<name>A0A0C3SER0_PHLG1</name>
<dbReference type="HOGENOM" id="CLU_023205_2_0_1"/>
<accession>A0A0C3SER0</accession>
<evidence type="ECO:0000313" key="5">
    <source>
        <dbReference type="Proteomes" id="UP000053257"/>
    </source>
</evidence>
<proteinExistence type="inferred from homology"/>
<evidence type="ECO:0000256" key="1">
    <source>
        <dbReference type="ARBA" id="ARBA00023002"/>
    </source>
</evidence>
<protein>
    <recommendedName>
        <fullName evidence="3">NADP-dependent oxidoreductase domain-containing protein</fullName>
    </recommendedName>
</protein>
<comment type="similarity">
    <text evidence="2">Belongs to the aldo/keto reductase family. Aldo/keto reductase 2 subfamily.</text>
</comment>
<dbReference type="InterPro" id="IPR023210">
    <property type="entry name" value="NADP_OxRdtase_dom"/>
</dbReference>
<keyword evidence="5" id="KW-1185">Reference proteome</keyword>
<dbReference type="InterPro" id="IPR050523">
    <property type="entry name" value="AKR_Detox_Biosynth"/>
</dbReference>
<dbReference type="PANTHER" id="PTHR43364:SF2">
    <property type="entry name" value="ARYL-ALCOHOL DEHYDROGENASE AAD10-RELATED"/>
    <property type="match status" value="1"/>
</dbReference>